<dbReference type="AlphaFoldDB" id="A0A0S4J7C2"/>
<dbReference type="PANTHER" id="PTHR11715:SF3">
    <property type="entry name" value="GLYCINE CLEAVAGE SYSTEM H PROTEIN-RELATED"/>
    <property type="match status" value="1"/>
</dbReference>
<keyword evidence="3 5" id="KW-0809">Transit peptide</keyword>
<feature type="modified residue" description="N6-lipoyllysine" evidence="4">
    <location>
        <position position="80"/>
    </location>
</feature>
<dbReference type="InterPro" id="IPR000089">
    <property type="entry name" value="Biotin_lipoyl"/>
</dbReference>
<dbReference type="NCBIfam" id="TIGR00527">
    <property type="entry name" value="gcvH"/>
    <property type="match status" value="1"/>
</dbReference>
<keyword evidence="2 4" id="KW-0450">Lipoyl</keyword>
<name>A0A0S4J7C2_BODSA</name>
<organism evidence="7 8">
    <name type="scientific">Bodo saltans</name>
    <name type="common">Flagellated protozoan</name>
    <dbReference type="NCBI Taxonomy" id="75058"/>
    <lineage>
        <taxon>Eukaryota</taxon>
        <taxon>Discoba</taxon>
        <taxon>Euglenozoa</taxon>
        <taxon>Kinetoplastea</taxon>
        <taxon>Metakinetoplastina</taxon>
        <taxon>Eubodonida</taxon>
        <taxon>Bodonidae</taxon>
        <taxon>Bodo</taxon>
    </lineage>
</organism>
<dbReference type="InterPro" id="IPR017453">
    <property type="entry name" value="GCV_H_sub"/>
</dbReference>
<dbReference type="PANTHER" id="PTHR11715">
    <property type="entry name" value="GLYCINE CLEAVAGE SYSTEM H PROTEIN"/>
    <property type="match status" value="1"/>
</dbReference>
<dbReference type="GO" id="GO:0009249">
    <property type="term" value="P:protein lipoylation"/>
    <property type="evidence" value="ECO:0007669"/>
    <property type="project" value="TreeGrafter"/>
</dbReference>
<dbReference type="GO" id="GO:0005960">
    <property type="term" value="C:glycine cleavage complex"/>
    <property type="evidence" value="ECO:0007669"/>
    <property type="project" value="UniProtKB-UniRule"/>
</dbReference>
<dbReference type="InterPro" id="IPR033753">
    <property type="entry name" value="GCV_H/Fam206"/>
</dbReference>
<dbReference type="PROSITE" id="PS50968">
    <property type="entry name" value="BIOTINYL_LIPOYL"/>
    <property type="match status" value="1"/>
</dbReference>
<evidence type="ECO:0000256" key="2">
    <source>
        <dbReference type="ARBA" id="ARBA00022823"/>
    </source>
</evidence>
<dbReference type="GO" id="GO:0019464">
    <property type="term" value="P:glycine decarboxylation via glycine cleavage system"/>
    <property type="evidence" value="ECO:0007669"/>
    <property type="project" value="UniProtKB-UniRule"/>
</dbReference>
<dbReference type="Proteomes" id="UP000051952">
    <property type="component" value="Unassembled WGS sequence"/>
</dbReference>
<comment type="subunit">
    <text evidence="5">The glycine cleavage system is composed of four proteins: P, T, L and H.</text>
</comment>
<keyword evidence="8" id="KW-1185">Reference proteome</keyword>
<dbReference type="VEuPathDB" id="TriTrypDB:BSAL_06445"/>
<dbReference type="PROSITE" id="PS00189">
    <property type="entry name" value="LIPOYL"/>
    <property type="match status" value="1"/>
</dbReference>
<accession>A0A0S4J7C2</accession>
<proteinExistence type="inferred from homology"/>
<dbReference type="GO" id="GO:0005739">
    <property type="term" value="C:mitochondrion"/>
    <property type="evidence" value="ECO:0007669"/>
    <property type="project" value="UniProtKB-SubCell"/>
</dbReference>
<evidence type="ECO:0000313" key="8">
    <source>
        <dbReference type="Proteomes" id="UP000051952"/>
    </source>
</evidence>
<reference evidence="8" key="1">
    <citation type="submission" date="2015-09" db="EMBL/GenBank/DDBJ databases">
        <authorList>
            <consortium name="Pathogen Informatics"/>
        </authorList>
    </citation>
    <scope>NUCLEOTIDE SEQUENCE [LARGE SCALE GENOMIC DNA]</scope>
    <source>
        <strain evidence="8">Lake Konstanz</strain>
    </source>
</reference>
<dbReference type="InterPro" id="IPR003016">
    <property type="entry name" value="2-oxoA_DH_lipoyl-BS"/>
</dbReference>
<dbReference type="NCBIfam" id="NF002270">
    <property type="entry name" value="PRK01202.1"/>
    <property type="match status" value="1"/>
</dbReference>
<dbReference type="OMA" id="KEHEWIR"/>
<gene>
    <name evidence="7" type="ORF">BSAL_06445</name>
</gene>
<comment type="function">
    <text evidence="5">The H protein shuttles the methylamine group of glycine from the P protein to the T protein.</text>
</comment>
<keyword evidence="5" id="KW-0496">Mitochondrion</keyword>
<comment type="subcellular location">
    <subcellularLocation>
        <location evidence="5">Mitochondrion</location>
    </subcellularLocation>
</comment>
<dbReference type="InterPro" id="IPR002930">
    <property type="entry name" value="GCV_H"/>
</dbReference>
<comment type="cofactor">
    <cofactor evidence="5">
        <name>(R)-lipoate</name>
        <dbReference type="ChEBI" id="CHEBI:83088"/>
    </cofactor>
    <text evidence="5">Binds 1 lipoyl cofactor covalently.</text>
</comment>
<dbReference type="InterPro" id="IPR011053">
    <property type="entry name" value="Single_hybrid_motif"/>
</dbReference>
<evidence type="ECO:0000256" key="3">
    <source>
        <dbReference type="ARBA" id="ARBA00022946"/>
    </source>
</evidence>
<evidence type="ECO:0000259" key="6">
    <source>
        <dbReference type="PROSITE" id="PS50968"/>
    </source>
</evidence>
<dbReference type="OrthoDB" id="10264154at2759"/>
<evidence type="ECO:0000256" key="4">
    <source>
        <dbReference type="PIRSR" id="PIRSR617453-50"/>
    </source>
</evidence>
<evidence type="ECO:0000256" key="1">
    <source>
        <dbReference type="ARBA" id="ARBA00009249"/>
    </source>
</evidence>
<dbReference type="Pfam" id="PF01597">
    <property type="entry name" value="GCV_H"/>
    <property type="match status" value="1"/>
</dbReference>
<dbReference type="SUPFAM" id="SSF51230">
    <property type="entry name" value="Single hybrid motif"/>
    <property type="match status" value="1"/>
</dbReference>
<dbReference type="HAMAP" id="MF_00272">
    <property type="entry name" value="GcvH"/>
    <property type="match status" value="1"/>
</dbReference>
<dbReference type="EMBL" id="CYKH01001237">
    <property type="protein sequence ID" value="CUG86071.1"/>
    <property type="molecule type" value="Genomic_DNA"/>
</dbReference>
<feature type="domain" description="Lipoyl-binding" evidence="6">
    <location>
        <begin position="39"/>
        <end position="121"/>
    </location>
</feature>
<dbReference type="CDD" id="cd06848">
    <property type="entry name" value="GCS_H"/>
    <property type="match status" value="1"/>
</dbReference>
<evidence type="ECO:0000313" key="7">
    <source>
        <dbReference type="EMBL" id="CUG86071.1"/>
    </source>
</evidence>
<dbReference type="Gene3D" id="2.40.50.100">
    <property type="match status" value="1"/>
</dbReference>
<comment type="similarity">
    <text evidence="1 5">Belongs to the GcvH family.</text>
</comment>
<protein>
    <recommendedName>
        <fullName evidence="5">Glycine cleavage system H protein</fullName>
    </recommendedName>
</protein>
<evidence type="ECO:0000256" key="5">
    <source>
        <dbReference type="RuleBase" id="RU364055"/>
    </source>
</evidence>
<sequence>MRRFQSRFVAAAACAVARRLYGTRYFTDSHEWVEIDGTTATIGITDHAQTNLGDVVFLSLPQVGDELEAKQPLGEIESVKATSDIYSPISGKVIEVNEAAKTQPKLINDSAEDQGWMIKLDASTASIEGLMDRAKYDAFLTTASH</sequence>